<gene>
    <name evidence="2" type="ORF">KI387_005438</name>
</gene>
<feature type="compositionally biased region" description="Basic residues" evidence="1">
    <location>
        <begin position="58"/>
        <end position="69"/>
    </location>
</feature>
<proteinExistence type="predicted"/>
<organism evidence="2 3">
    <name type="scientific">Taxus chinensis</name>
    <name type="common">Chinese yew</name>
    <name type="synonym">Taxus wallichiana var. chinensis</name>
    <dbReference type="NCBI Taxonomy" id="29808"/>
    <lineage>
        <taxon>Eukaryota</taxon>
        <taxon>Viridiplantae</taxon>
        <taxon>Streptophyta</taxon>
        <taxon>Embryophyta</taxon>
        <taxon>Tracheophyta</taxon>
        <taxon>Spermatophyta</taxon>
        <taxon>Pinopsida</taxon>
        <taxon>Pinidae</taxon>
        <taxon>Conifers II</taxon>
        <taxon>Cupressales</taxon>
        <taxon>Taxaceae</taxon>
        <taxon>Taxus</taxon>
    </lineage>
</organism>
<feature type="region of interest" description="Disordered" evidence="1">
    <location>
        <begin position="1"/>
        <end position="69"/>
    </location>
</feature>
<keyword evidence="3" id="KW-1185">Reference proteome</keyword>
<dbReference type="EMBL" id="JAHRHJ020000002">
    <property type="protein sequence ID" value="KAH9325260.1"/>
    <property type="molecule type" value="Genomic_DNA"/>
</dbReference>
<name>A0AA38GR57_TAXCH</name>
<dbReference type="Proteomes" id="UP000824469">
    <property type="component" value="Unassembled WGS sequence"/>
</dbReference>
<comment type="caution">
    <text evidence="2">The sequence shown here is derived from an EMBL/GenBank/DDBJ whole genome shotgun (WGS) entry which is preliminary data.</text>
</comment>
<evidence type="ECO:0000313" key="3">
    <source>
        <dbReference type="Proteomes" id="UP000824469"/>
    </source>
</evidence>
<feature type="non-terminal residue" evidence="2">
    <location>
        <position position="69"/>
    </location>
</feature>
<reference evidence="2 3" key="1">
    <citation type="journal article" date="2021" name="Nat. Plants">
        <title>The Taxus genome provides insights into paclitaxel biosynthesis.</title>
        <authorList>
            <person name="Xiong X."/>
            <person name="Gou J."/>
            <person name="Liao Q."/>
            <person name="Li Y."/>
            <person name="Zhou Q."/>
            <person name="Bi G."/>
            <person name="Li C."/>
            <person name="Du R."/>
            <person name="Wang X."/>
            <person name="Sun T."/>
            <person name="Guo L."/>
            <person name="Liang H."/>
            <person name="Lu P."/>
            <person name="Wu Y."/>
            <person name="Zhang Z."/>
            <person name="Ro D.K."/>
            <person name="Shang Y."/>
            <person name="Huang S."/>
            <person name="Yan J."/>
        </authorList>
    </citation>
    <scope>NUCLEOTIDE SEQUENCE [LARGE SCALE GENOMIC DNA]</scope>
    <source>
        <strain evidence="2">Ta-2019</strain>
    </source>
</reference>
<evidence type="ECO:0000256" key="1">
    <source>
        <dbReference type="SAM" id="MobiDB-lite"/>
    </source>
</evidence>
<dbReference type="AlphaFoldDB" id="A0AA38GR57"/>
<protein>
    <submittedName>
        <fullName evidence="2">Uncharacterized protein</fullName>
    </submittedName>
</protein>
<accession>A0AA38GR57</accession>
<evidence type="ECO:0000313" key="2">
    <source>
        <dbReference type="EMBL" id="KAH9325260.1"/>
    </source>
</evidence>
<sequence>MATFVKPKNALKRAPKEDKAPPPSFKPAKSRGGGKKYYSLGNSEPKKDNAHPPSSKPAKSRGGGKQKKK</sequence>